<name>A0ABS3GJF6_9NEIS</name>
<keyword evidence="2" id="KW-1185">Reference proteome</keyword>
<evidence type="ECO:0000313" key="1">
    <source>
        <dbReference type="EMBL" id="MBO0414712.1"/>
    </source>
</evidence>
<sequence>MAITNKQLGIVAVLMVAIAGAEYYQYKATTPKSSPSQAQSQSVSAAQLGNEWPLRVTSGKVYCELGARYVFEDPNGQRWAINGAATGPYPAILPLQLDNPNLALACRPDEPNCVTPKMSLSPLFDIAERLCKK</sequence>
<protein>
    <submittedName>
        <fullName evidence="1">DUF2511 domain-containing protein</fullName>
    </submittedName>
</protein>
<comment type="caution">
    <text evidence="1">The sequence shown here is derived from an EMBL/GenBank/DDBJ whole genome shotgun (WGS) entry which is preliminary data.</text>
</comment>
<reference evidence="1 2" key="1">
    <citation type="submission" date="2021-03" db="EMBL/GenBank/DDBJ databases">
        <title>First Case of infection caused by Chromobacterium haemolyticum derived from water in China.</title>
        <authorList>
            <person name="Chen J."/>
            <person name="Liu C."/>
        </authorList>
    </citation>
    <scope>NUCLEOTIDE SEQUENCE [LARGE SCALE GENOMIC DNA]</scope>
    <source>
        <strain evidence="1 2">WJ-5</strain>
    </source>
</reference>
<dbReference type="Pfam" id="PF10709">
    <property type="entry name" value="DUF2511"/>
    <property type="match status" value="1"/>
</dbReference>
<organism evidence="1 2">
    <name type="scientific">Chromobacterium haemolyticum</name>
    <dbReference type="NCBI Taxonomy" id="394935"/>
    <lineage>
        <taxon>Bacteria</taxon>
        <taxon>Pseudomonadati</taxon>
        <taxon>Pseudomonadota</taxon>
        <taxon>Betaproteobacteria</taxon>
        <taxon>Neisseriales</taxon>
        <taxon>Chromobacteriaceae</taxon>
        <taxon>Chromobacterium</taxon>
    </lineage>
</organism>
<evidence type="ECO:0000313" key="2">
    <source>
        <dbReference type="Proteomes" id="UP000664349"/>
    </source>
</evidence>
<dbReference type="EMBL" id="JAFLRD010000003">
    <property type="protein sequence ID" value="MBO0414712.1"/>
    <property type="molecule type" value="Genomic_DNA"/>
</dbReference>
<dbReference type="RefSeq" id="WP_200122382.1">
    <property type="nucleotide sequence ID" value="NZ_JAEILV010000003.1"/>
</dbReference>
<gene>
    <name evidence="1" type="ORF">J1C50_04245</name>
</gene>
<dbReference type="Proteomes" id="UP000664349">
    <property type="component" value="Unassembled WGS sequence"/>
</dbReference>
<dbReference type="InterPro" id="IPR019648">
    <property type="entry name" value="YebY"/>
</dbReference>
<proteinExistence type="predicted"/>
<accession>A0ABS3GJF6</accession>